<dbReference type="Gene3D" id="3.40.50.1000">
    <property type="entry name" value="HAD superfamily/HAD-like"/>
    <property type="match status" value="1"/>
</dbReference>
<evidence type="ECO:0000256" key="3">
    <source>
        <dbReference type="ARBA" id="ARBA00022842"/>
    </source>
</evidence>
<dbReference type="GO" id="GO:0009231">
    <property type="term" value="P:riboflavin biosynthetic process"/>
    <property type="evidence" value="ECO:0007669"/>
    <property type="project" value="TreeGrafter"/>
</dbReference>
<keyword evidence="2" id="KW-0378">Hydrolase</keyword>
<reference evidence="5" key="1">
    <citation type="journal article" date="2020" name="MBio">
        <title>Horizontal gene transfer to a defensive symbiont with a reduced genome amongst a multipartite beetle microbiome.</title>
        <authorList>
            <person name="Waterworth S.C."/>
            <person name="Florez L.V."/>
            <person name="Rees E.R."/>
            <person name="Hertweck C."/>
            <person name="Kaltenpoth M."/>
            <person name="Kwan J.C."/>
        </authorList>
    </citation>
    <scope>NUCLEOTIDE SEQUENCE [LARGE SCALE GENOMIC DNA]</scope>
</reference>
<comment type="cofactor">
    <cofactor evidence="1">
        <name>Mg(2+)</name>
        <dbReference type="ChEBI" id="CHEBI:18420"/>
    </cofactor>
</comment>
<evidence type="ECO:0000256" key="2">
    <source>
        <dbReference type="ARBA" id="ARBA00022801"/>
    </source>
</evidence>
<dbReference type="GO" id="GO:0016787">
    <property type="term" value="F:hydrolase activity"/>
    <property type="evidence" value="ECO:0007669"/>
    <property type="project" value="UniProtKB-KW"/>
</dbReference>
<dbReference type="SUPFAM" id="SSF56784">
    <property type="entry name" value="HAD-like"/>
    <property type="match status" value="1"/>
</dbReference>
<proteinExistence type="predicted"/>
<dbReference type="SFLD" id="SFLDS00003">
    <property type="entry name" value="Haloacid_Dehalogenase"/>
    <property type="match status" value="1"/>
</dbReference>
<dbReference type="NCBIfam" id="TIGR01549">
    <property type="entry name" value="HAD-SF-IA-v1"/>
    <property type="match status" value="1"/>
</dbReference>
<name>A0A7V8FKP4_9BURK</name>
<dbReference type="Pfam" id="PF00702">
    <property type="entry name" value="Hydrolase"/>
    <property type="match status" value="1"/>
</dbReference>
<dbReference type="AlphaFoldDB" id="A0A7V8FKP4"/>
<dbReference type="InterPro" id="IPR023214">
    <property type="entry name" value="HAD_sf"/>
</dbReference>
<dbReference type="Gene3D" id="1.20.120.1600">
    <property type="match status" value="1"/>
</dbReference>
<comment type="caution">
    <text evidence="4">The sequence shown here is derived from an EMBL/GenBank/DDBJ whole genome shotgun (WGS) entry which is preliminary data.</text>
</comment>
<evidence type="ECO:0000313" key="5">
    <source>
        <dbReference type="Proteomes" id="UP000461670"/>
    </source>
</evidence>
<dbReference type="Proteomes" id="UP000461670">
    <property type="component" value="Unassembled WGS sequence"/>
</dbReference>
<gene>
    <name evidence="4" type="primary">yigB</name>
    <name evidence="4" type="ORF">GAK30_03681</name>
</gene>
<dbReference type="InterPro" id="IPR036412">
    <property type="entry name" value="HAD-like_sf"/>
</dbReference>
<keyword evidence="3" id="KW-0460">Magnesium</keyword>
<dbReference type="InterPro" id="IPR006439">
    <property type="entry name" value="HAD-SF_hydro_IA"/>
</dbReference>
<organism evidence="4 5">
    <name type="scientific">Paracidovorax wautersii</name>
    <dbReference type="NCBI Taxonomy" id="1177982"/>
    <lineage>
        <taxon>Bacteria</taxon>
        <taxon>Pseudomonadati</taxon>
        <taxon>Pseudomonadota</taxon>
        <taxon>Betaproteobacteria</taxon>
        <taxon>Burkholderiales</taxon>
        <taxon>Comamonadaceae</taxon>
        <taxon>Paracidovorax</taxon>
    </lineage>
</organism>
<dbReference type="PANTHER" id="PTHR46470:SF4">
    <property type="entry name" value="5-AMINO-6-(5-PHOSPHO-D-RIBITYLAMINO)URACIL PHOSPHATASE YIGB"/>
    <property type="match status" value="1"/>
</dbReference>
<evidence type="ECO:0000313" key="4">
    <source>
        <dbReference type="EMBL" id="KAF1018444.1"/>
    </source>
</evidence>
<dbReference type="NCBIfam" id="TIGR01509">
    <property type="entry name" value="HAD-SF-IA-v3"/>
    <property type="match status" value="1"/>
</dbReference>
<dbReference type="EMBL" id="WNDQ01000086">
    <property type="protein sequence ID" value="KAF1018444.1"/>
    <property type="molecule type" value="Genomic_DNA"/>
</dbReference>
<dbReference type="InterPro" id="IPR051400">
    <property type="entry name" value="HAD-like_hydrolase"/>
</dbReference>
<dbReference type="PRINTS" id="PR00413">
    <property type="entry name" value="HADHALOGNASE"/>
</dbReference>
<accession>A0A7V8FKP4</accession>
<sequence>MLDLQKIQGISLDLDDTLWPVWPAIGRAEQVLLQWLQQHAPRTAAAYDSPQALRELRLAVERERPDLHHDLSGLRRESIRLALTRAGDDPALAEPAFTVFFDERQNVELFDDVHEVLGQLAAHLPIVALSNGNANVHRTGIGQYFRGAIHAREFGVGKPDRRIFEAAADALQVPVAAVLHIGDDPLLDVKGAHEAGMQTVWINRTGKAWALDFAPSLEVTALATVVKALAPRLQTLRASLF</sequence>
<dbReference type="PANTHER" id="PTHR46470">
    <property type="entry name" value="N-ACYLNEURAMINATE-9-PHOSPHATASE"/>
    <property type="match status" value="1"/>
</dbReference>
<evidence type="ECO:0000256" key="1">
    <source>
        <dbReference type="ARBA" id="ARBA00001946"/>
    </source>
</evidence>
<protein>
    <submittedName>
        <fullName evidence="4">5-amino-6-(5-phospho-D-ribitylamino)uracil phosphatase YigB</fullName>
    </submittedName>
</protein>
<dbReference type="SFLD" id="SFLDG01129">
    <property type="entry name" value="C1.5:_HAD__Beta-PGM__Phosphata"/>
    <property type="match status" value="1"/>
</dbReference>